<dbReference type="AlphaFoldDB" id="A0A1H1TUZ3"/>
<evidence type="ECO:0000313" key="2">
    <source>
        <dbReference type="EMBL" id="SDS64018.1"/>
    </source>
</evidence>
<dbReference type="EMBL" id="LT629772">
    <property type="protein sequence ID" value="SDS64018.1"/>
    <property type="molecule type" value="Genomic_DNA"/>
</dbReference>
<name>A0A1H1TUZ3_9ACTN</name>
<organism evidence="2 3">
    <name type="scientific">Microlunatus soli</name>
    <dbReference type="NCBI Taxonomy" id="630515"/>
    <lineage>
        <taxon>Bacteria</taxon>
        <taxon>Bacillati</taxon>
        <taxon>Actinomycetota</taxon>
        <taxon>Actinomycetes</taxon>
        <taxon>Propionibacteriales</taxon>
        <taxon>Propionibacteriaceae</taxon>
        <taxon>Microlunatus</taxon>
    </lineage>
</organism>
<dbReference type="OrthoDB" id="3830542at2"/>
<dbReference type="STRING" id="630515.SAMN04489812_2532"/>
<protein>
    <submittedName>
        <fullName evidence="2">Uncharacterized protein</fullName>
    </submittedName>
</protein>
<accession>A0A1H1TUZ3</accession>
<reference evidence="2 3" key="1">
    <citation type="submission" date="2016-10" db="EMBL/GenBank/DDBJ databases">
        <authorList>
            <person name="de Groot N.N."/>
        </authorList>
    </citation>
    <scope>NUCLEOTIDE SEQUENCE [LARGE SCALE GENOMIC DNA]</scope>
    <source>
        <strain evidence="2 3">DSM 21800</strain>
    </source>
</reference>
<proteinExistence type="predicted"/>
<keyword evidence="3" id="KW-1185">Reference proteome</keyword>
<dbReference type="RefSeq" id="WP_091525253.1">
    <property type="nucleotide sequence ID" value="NZ_LT629772.1"/>
</dbReference>
<evidence type="ECO:0000256" key="1">
    <source>
        <dbReference type="SAM" id="MobiDB-lite"/>
    </source>
</evidence>
<evidence type="ECO:0000313" key="3">
    <source>
        <dbReference type="Proteomes" id="UP000199103"/>
    </source>
</evidence>
<feature type="region of interest" description="Disordered" evidence="1">
    <location>
        <begin position="146"/>
        <end position="224"/>
    </location>
</feature>
<dbReference type="Proteomes" id="UP000199103">
    <property type="component" value="Chromosome I"/>
</dbReference>
<feature type="compositionally biased region" description="Polar residues" evidence="1">
    <location>
        <begin position="179"/>
        <end position="198"/>
    </location>
</feature>
<sequence length="224" mass="24236">MADPYRVILQHDLAARLRGLRKGAAADPGGADARLLTAGLKAARALRAGRERDFAGERLGYSPRHYDLRDCAEIKVPVVQDFTPSGKPMGPSHRMIYREFEPAPDSPLPIRQVLAFEHRANGLPFAVAAAALDRTKGRGVDALKDLPATRPAIGKNKDPDRPITPPRQSLPPEIAAAVRTSNAKRTTVQNQLANSRTAANGARPPHRDRVRPAPSAARGRPLGR</sequence>
<gene>
    <name evidence="2" type="ORF">SAMN04489812_2532</name>
</gene>